<dbReference type="STRING" id="1168035.SAMN05444280_11981"/>
<reference evidence="1 2" key="1">
    <citation type="submission" date="2016-11" db="EMBL/GenBank/DDBJ databases">
        <authorList>
            <person name="Jaros S."/>
            <person name="Januszkiewicz K."/>
            <person name="Wedrychowicz H."/>
        </authorList>
    </citation>
    <scope>NUCLEOTIDE SEQUENCE [LARGE SCALE GENOMIC DNA]</scope>
    <source>
        <strain evidence="1 2">DSM 27063</strain>
    </source>
</reference>
<keyword evidence="2" id="KW-1185">Reference proteome</keyword>
<sequence>MNEDYKHTDLTGEIINRFYKVYNTLGYGFLEKVYEKALKYELEKFGLLVERQKPINVFYETELVGEYFADLLVENQVIIELKAAETICEKHKNQLVNYLKATEIEVGLLLNFGKKPEIKRKIFSNKNKEK</sequence>
<dbReference type="AlphaFoldDB" id="A0A1M6JC21"/>
<proteinExistence type="predicted"/>
<dbReference type="InterPro" id="IPR026350">
    <property type="entry name" value="GxxExxY"/>
</dbReference>
<protein>
    <submittedName>
        <fullName evidence="1">GxxExxY protein</fullName>
    </submittedName>
</protein>
<accession>A0A1M6JC21</accession>
<dbReference type="EMBL" id="FQZE01000019">
    <property type="protein sequence ID" value="SHJ44180.1"/>
    <property type="molecule type" value="Genomic_DNA"/>
</dbReference>
<organism evidence="1 2">
    <name type="scientific">Tangfeifania diversioriginum</name>
    <dbReference type="NCBI Taxonomy" id="1168035"/>
    <lineage>
        <taxon>Bacteria</taxon>
        <taxon>Pseudomonadati</taxon>
        <taxon>Bacteroidota</taxon>
        <taxon>Bacteroidia</taxon>
        <taxon>Marinilabiliales</taxon>
        <taxon>Prolixibacteraceae</taxon>
        <taxon>Tangfeifania</taxon>
    </lineage>
</organism>
<evidence type="ECO:0000313" key="2">
    <source>
        <dbReference type="Proteomes" id="UP000184050"/>
    </source>
</evidence>
<dbReference type="RefSeq" id="WP_073170084.1">
    <property type="nucleotide sequence ID" value="NZ_FQZE01000019.1"/>
</dbReference>
<dbReference type="Pfam" id="PF13366">
    <property type="entry name" value="PDDEXK_3"/>
    <property type="match status" value="1"/>
</dbReference>
<dbReference type="Proteomes" id="UP000184050">
    <property type="component" value="Unassembled WGS sequence"/>
</dbReference>
<dbReference type="OrthoDB" id="9806869at2"/>
<gene>
    <name evidence="1" type="ORF">SAMN05444280_11981</name>
</gene>
<dbReference type="NCBIfam" id="TIGR04256">
    <property type="entry name" value="GxxExxY"/>
    <property type="match status" value="1"/>
</dbReference>
<evidence type="ECO:0000313" key="1">
    <source>
        <dbReference type="EMBL" id="SHJ44180.1"/>
    </source>
</evidence>
<name>A0A1M6JC21_9BACT</name>